<dbReference type="PANTHER" id="PTHR42915:SF1">
    <property type="entry name" value="PEPTIDOGLYCAN BETA-N-ACETYLMURAMIDASE NAMZ"/>
    <property type="match status" value="1"/>
</dbReference>
<organism evidence="3 4">
    <name type="scientific">Brachybacterium sacelli</name>
    <dbReference type="NCBI Taxonomy" id="173364"/>
    <lineage>
        <taxon>Bacteria</taxon>
        <taxon>Bacillati</taxon>
        <taxon>Actinomycetota</taxon>
        <taxon>Actinomycetes</taxon>
        <taxon>Micrococcales</taxon>
        <taxon>Dermabacteraceae</taxon>
        <taxon>Brachybacterium</taxon>
    </lineage>
</organism>
<sequence length="397" mass="43256">MPERTSLGVEALCADPGLIPAGNYGLVTNFTGVMADMTRNIEALRHAGVRVSALFGPEHGLRGSVQAGETESSAVDELTGLPLYETYMKTPDELDQLVVDAGVDGLLFDMQDIGVRFYTYVWTMYDCLLSAARTGVRLVVLDRPNPLTGIAVAGPGVEKDCESFVGRIDLPLRHGLTVGELARYANGHVLPERLGTAADLQVVPMADWRRSDDVERAGTPWVAPSPNMPTSDTAHAFCGTGLFEGTNVSEGRGTTRPFETIGAPYVDGSLIQALRALELPGVLFRETWFVPTFHKHAGESCRGVQLHVTDRREFDPVRTGVLMLSTLARLHPDHFNFLVPGERVDAPEWGYAIDRLWGSDRLRRTVEGGGDVEPLLAPVTSTHATYPEGVLLYTDDR</sequence>
<evidence type="ECO:0000313" key="4">
    <source>
        <dbReference type="Proteomes" id="UP001519290"/>
    </source>
</evidence>
<dbReference type="InterPro" id="IPR048503">
    <property type="entry name" value="NamZ_C"/>
</dbReference>
<accession>A0ABS4WZC7</accession>
<feature type="domain" description="Peptidoglycan beta-N-acetylmuramidase NamZ N-terminal" evidence="1">
    <location>
        <begin position="25"/>
        <end position="231"/>
    </location>
</feature>
<gene>
    <name evidence="3" type="ORF">JOF43_001518</name>
</gene>
<comment type="caution">
    <text evidence="3">The sequence shown here is derived from an EMBL/GenBank/DDBJ whole genome shotgun (WGS) entry which is preliminary data.</text>
</comment>
<dbReference type="InterPro" id="IPR048502">
    <property type="entry name" value="NamZ_N"/>
</dbReference>
<feature type="domain" description="Peptidoglycan beta-N-acetylmuramidase NamZ C-terminal" evidence="2">
    <location>
        <begin position="237"/>
        <end position="386"/>
    </location>
</feature>
<dbReference type="Gene3D" id="3.40.50.12170">
    <property type="entry name" value="Uncharacterised protein PF07075, DUF1343"/>
    <property type="match status" value="1"/>
</dbReference>
<dbReference type="PIRSF" id="PIRSF016719">
    <property type="entry name" value="UCP016719"/>
    <property type="match status" value="1"/>
</dbReference>
<reference evidence="3 4" key="1">
    <citation type="submission" date="2021-03" db="EMBL/GenBank/DDBJ databases">
        <title>Sequencing the genomes of 1000 actinobacteria strains.</title>
        <authorList>
            <person name="Klenk H.-P."/>
        </authorList>
    </citation>
    <scope>NUCLEOTIDE SEQUENCE [LARGE SCALE GENOMIC DNA]</scope>
    <source>
        <strain evidence="3 4">DSM 14566</strain>
    </source>
</reference>
<dbReference type="Pfam" id="PF20732">
    <property type="entry name" value="NamZ_C"/>
    <property type="match status" value="1"/>
</dbReference>
<dbReference type="Pfam" id="PF07075">
    <property type="entry name" value="NamZ_N"/>
    <property type="match status" value="1"/>
</dbReference>
<keyword evidence="4" id="KW-1185">Reference proteome</keyword>
<dbReference type="Gene3D" id="3.90.1150.140">
    <property type="match status" value="1"/>
</dbReference>
<protein>
    <submittedName>
        <fullName evidence="3">Uncharacterized protein YbbC (DUF1343 family)</fullName>
    </submittedName>
</protein>
<evidence type="ECO:0000259" key="1">
    <source>
        <dbReference type="Pfam" id="PF07075"/>
    </source>
</evidence>
<evidence type="ECO:0000259" key="2">
    <source>
        <dbReference type="Pfam" id="PF20732"/>
    </source>
</evidence>
<dbReference type="PANTHER" id="PTHR42915">
    <property type="entry name" value="HYPOTHETICAL 460 KDA PROTEIN IN FEUA-SIGW INTERGENIC REGION [PRECURSOR]"/>
    <property type="match status" value="1"/>
</dbReference>
<evidence type="ECO:0000313" key="3">
    <source>
        <dbReference type="EMBL" id="MBP2381561.1"/>
    </source>
</evidence>
<dbReference type="RefSeq" id="WP_209900815.1">
    <property type="nucleotide sequence ID" value="NZ_BAAAJW010000002.1"/>
</dbReference>
<dbReference type="InterPro" id="IPR008302">
    <property type="entry name" value="NamZ"/>
</dbReference>
<dbReference type="Proteomes" id="UP001519290">
    <property type="component" value="Unassembled WGS sequence"/>
</dbReference>
<proteinExistence type="predicted"/>
<dbReference type="EMBL" id="JAGIOD010000001">
    <property type="protein sequence ID" value="MBP2381561.1"/>
    <property type="molecule type" value="Genomic_DNA"/>
</dbReference>
<name>A0ABS4WZC7_9MICO</name>